<dbReference type="AlphaFoldDB" id="A0A6A6IXP4"/>
<dbReference type="PANTHER" id="PTHR22604">
    <property type="entry name" value="OXIDOREDUCTASES"/>
    <property type="match status" value="1"/>
</dbReference>
<evidence type="ECO:0000256" key="1">
    <source>
        <dbReference type="ARBA" id="ARBA00010928"/>
    </source>
</evidence>
<gene>
    <name evidence="8" type="ORF">BU26DRAFT_416819</name>
</gene>
<accession>A0A6A6IXP4</accession>
<reference evidence="8" key="1">
    <citation type="journal article" date="2020" name="Stud. Mycol.">
        <title>101 Dothideomycetes genomes: a test case for predicting lifestyles and emergence of pathogens.</title>
        <authorList>
            <person name="Haridas S."/>
            <person name="Albert R."/>
            <person name="Binder M."/>
            <person name="Bloem J."/>
            <person name="Labutti K."/>
            <person name="Salamov A."/>
            <person name="Andreopoulos B."/>
            <person name="Baker S."/>
            <person name="Barry K."/>
            <person name="Bills G."/>
            <person name="Bluhm B."/>
            <person name="Cannon C."/>
            <person name="Castanera R."/>
            <person name="Culley D."/>
            <person name="Daum C."/>
            <person name="Ezra D."/>
            <person name="Gonzalez J."/>
            <person name="Henrissat B."/>
            <person name="Kuo A."/>
            <person name="Liang C."/>
            <person name="Lipzen A."/>
            <person name="Lutzoni F."/>
            <person name="Magnuson J."/>
            <person name="Mondo S."/>
            <person name="Nolan M."/>
            <person name="Ohm R."/>
            <person name="Pangilinan J."/>
            <person name="Park H.-J."/>
            <person name="Ramirez L."/>
            <person name="Alfaro M."/>
            <person name="Sun H."/>
            <person name="Tritt A."/>
            <person name="Yoshinaga Y."/>
            <person name="Zwiers L.-H."/>
            <person name="Turgeon B."/>
            <person name="Goodwin S."/>
            <person name="Spatafora J."/>
            <person name="Crous P."/>
            <person name="Grigoriev I."/>
        </authorList>
    </citation>
    <scope>NUCLEOTIDE SEQUENCE</scope>
    <source>
        <strain evidence="8">CBS 122368</strain>
    </source>
</reference>
<dbReference type="GeneID" id="54576507"/>
<feature type="domain" description="Gfo/Idh/MocA-like oxidoreductase N-terminal" evidence="6">
    <location>
        <begin position="28"/>
        <end position="135"/>
    </location>
</feature>
<dbReference type="GO" id="GO:0000166">
    <property type="term" value="F:nucleotide binding"/>
    <property type="evidence" value="ECO:0007669"/>
    <property type="project" value="InterPro"/>
</dbReference>
<dbReference type="OrthoDB" id="6417021at2759"/>
<dbReference type="InterPro" id="IPR036291">
    <property type="entry name" value="NAD(P)-bd_dom_sf"/>
</dbReference>
<comment type="catalytic activity">
    <reaction evidence="5">
        <text>D-xylose + NADP(+) = D-xylono-1,5-lactone + NADPH + H(+)</text>
        <dbReference type="Rhea" id="RHEA:22000"/>
        <dbReference type="ChEBI" id="CHEBI:15378"/>
        <dbReference type="ChEBI" id="CHEBI:15867"/>
        <dbReference type="ChEBI" id="CHEBI:53455"/>
        <dbReference type="ChEBI" id="CHEBI:57783"/>
        <dbReference type="ChEBI" id="CHEBI:58349"/>
        <dbReference type="EC" id="1.1.1.179"/>
    </reaction>
</comment>
<comment type="similarity">
    <text evidence="1">Belongs to the Gfo/Idh/MocA family.</text>
</comment>
<dbReference type="Gene3D" id="3.30.360.10">
    <property type="entry name" value="Dihydrodipicolinate Reductase, domain 2"/>
    <property type="match status" value="2"/>
</dbReference>
<evidence type="ECO:0000313" key="9">
    <source>
        <dbReference type="Proteomes" id="UP000800094"/>
    </source>
</evidence>
<feature type="domain" description="GFO/IDH/MocA-like oxidoreductase" evidence="7">
    <location>
        <begin position="186"/>
        <end position="267"/>
    </location>
</feature>
<dbReference type="Pfam" id="PF22725">
    <property type="entry name" value="GFO_IDH_MocA_C3"/>
    <property type="match status" value="1"/>
</dbReference>
<evidence type="ECO:0000259" key="7">
    <source>
        <dbReference type="Pfam" id="PF22725"/>
    </source>
</evidence>
<evidence type="ECO:0000256" key="4">
    <source>
        <dbReference type="ARBA" id="ARBA00042988"/>
    </source>
</evidence>
<dbReference type="InterPro" id="IPR000683">
    <property type="entry name" value="Gfo/Idh/MocA-like_OxRdtase_N"/>
</dbReference>
<proteinExistence type="inferred from homology"/>
<dbReference type="SUPFAM" id="SSF51735">
    <property type="entry name" value="NAD(P)-binding Rossmann-fold domains"/>
    <property type="match status" value="1"/>
</dbReference>
<evidence type="ECO:0000313" key="8">
    <source>
        <dbReference type="EMBL" id="KAF2254400.1"/>
    </source>
</evidence>
<organism evidence="8 9">
    <name type="scientific">Trematosphaeria pertusa</name>
    <dbReference type="NCBI Taxonomy" id="390896"/>
    <lineage>
        <taxon>Eukaryota</taxon>
        <taxon>Fungi</taxon>
        <taxon>Dikarya</taxon>
        <taxon>Ascomycota</taxon>
        <taxon>Pezizomycotina</taxon>
        <taxon>Dothideomycetes</taxon>
        <taxon>Pleosporomycetidae</taxon>
        <taxon>Pleosporales</taxon>
        <taxon>Massarineae</taxon>
        <taxon>Trematosphaeriaceae</taxon>
        <taxon>Trematosphaeria</taxon>
    </lineage>
</organism>
<name>A0A6A6IXP4_9PLEO</name>
<dbReference type="InterPro" id="IPR050984">
    <property type="entry name" value="Gfo/Idh/MocA_domain"/>
</dbReference>
<evidence type="ECO:0000256" key="5">
    <source>
        <dbReference type="ARBA" id="ARBA00049233"/>
    </source>
</evidence>
<sequence length="425" mass="47905">MASLIHYFKRTYTALFNPPVALKQDDALRFGILGAAKIGPQALIIPAKSHPEVIVAAVAARDPKKAEAYAKKHGIPVVHKTYDDLIADPSIDVIYNPLPNGLHYEWTLKALKAGKHVLLEKPSVSNAEEAKSLFRHPLLSKPDAPVLLEAFHYRFHPAWQTFLTLFDPKDVEEAEARNAVLAGLMPRNDIRFIYSLSGGTLMDFGAYAVSSTRAVFAAEPTAIKSATYRRMPDGFDQQCDEAIYATYEFPNGGIAKILADLRMTGGYWFPALTKNWPSMRPLLPETTVKLKEKNEGTEKGLDKWIQKTIVFHNYMGPHAYHRIDIVTTTRFKSPQDGSVVKMEKETEYKKAYKWPTSGESKKGEEWWGTYRYQLEEFVNRVKKRKGSGVWVEPEDSIRQMEVIDATYLKTGLPLRPTSNALEVAS</sequence>
<protein>
    <recommendedName>
        <fullName evidence="3">D-xylose 1-dehydrogenase (NADP(+), D-xylono-1,5-lactone-forming)</fullName>
        <ecNumber evidence="3">1.1.1.179</ecNumber>
    </recommendedName>
    <alternativeName>
        <fullName evidence="4">D-xylose-NADP dehydrogenase</fullName>
    </alternativeName>
</protein>
<evidence type="ECO:0000256" key="3">
    <source>
        <dbReference type="ARBA" id="ARBA00038984"/>
    </source>
</evidence>
<dbReference type="PANTHER" id="PTHR22604:SF105">
    <property type="entry name" value="TRANS-1,2-DIHYDROBENZENE-1,2-DIOL DEHYDROGENASE"/>
    <property type="match status" value="1"/>
</dbReference>
<evidence type="ECO:0000256" key="2">
    <source>
        <dbReference type="ARBA" id="ARBA00023002"/>
    </source>
</evidence>
<keyword evidence="9" id="KW-1185">Reference proteome</keyword>
<dbReference type="SUPFAM" id="SSF55347">
    <property type="entry name" value="Glyceraldehyde-3-phosphate dehydrogenase-like, C-terminal domain"/>
    <property type="match status" value="1"/>
</dbReference>
<dbReference type="Pfam" id="PF01408">
    <property type="entry name" value="GFO_IDH_MocA"/>
    <property type="match status" value="1"/>
</dbReference>
<dbReference type="GO" id="GO:0047837">
    <property type="term" value="F:D-xylose 1-dehydrogenase (NADP+) activity"/>
    <property type="evidence" value="ECO:0007669"/>
    <property type="project" value="UniProtKB-EC"/>
</dbReference>
<keyword evidence="2" id="KW-0560">Oxidoreductase</keyword>
<evidence type="ECO:0000259" key="6">
    <source>
        <dbReference type="Pfam" id="PF01408"/>
    </source>
</evidence>
<dbReference type="InterPro" id="IPR055170">
    <property type="entry name" value="GFO_IDH_MocA-like_dom"/>
</dbReference>
<dbReference type="Proteomes" id="UP000800094">
    <property type="component" value="Unassembled WGS sequence"/>
</dbReference>
<dbReference type="RefSeq" id="XP_033689404.1">
    <property type="nucleotide sequence ID" value="XM_033823177.1"/>
</dbReference>
<dbReference type="EC" id="1.1.1.179" evidence="3"/>
<dbReference type="EMBL" id="ML987190">
    <property type="protein sequence ID" value="KAF2254400.1"/>
    <property type="molecule type" value="Genomic_DNA"/>
</dbReference>
<dbReference type="Gene3D" id="3.40.50.720">
    <property type="entry name" value="NAD(P)-binding Rossmann-like Domain"/>
    <property type="match status" value="1"/>
</dbReference>